<feature type="compositionally biased region" description="Acidic residues" evidence="1">
    <location>
        <begin position="173"/>
        <end position="195"/>
    </location>
</feature>
<dbReference type="InterPro" id="IPR036910">
    <property type="entry name" value="HMG_box_dom_sf"/>
</dbReference>
<keyword evidence="2" id="KW-1133">Transmembrane helix</keyword>
<organism evidence="3">
    <name type="scientific">viral metagenome</name>
    <dbReference type="NCBI Taxonomy" id="1070528"/>
    <lineage>
        <taxon>unclassified sequences</taxon>
        <taxon>metagenomes</taxon>
        <taxon>organismal metagenomes</taxon>
    </lineage>
</organism>
<keyword evidence="2" id="KW-0812">Transmembrane</keyword>
<evidence type="ECO:0000313" key="3">
    <source>
        <dbReference type="EMBL" id="QHU33485.1"/>
    </source>
</evidence>
<evidence type="ECO:0000256" key="1">
    <source>
        <dbReference type="SAM" id="MobiDB-lite"/>
    </source>
</evidence>
<dbReference type="EMBL" id="MN740557">
    <property type="protein sequence ID" value="QHU33485.1"/>
    <property type="molecule type" value="Genomic_DNA"/>
</dbReference>
<dbReference type="AlphaFoldDB" id="A0A6C0LTZ8"/>
<sequence length="288" mass="32920">MSTDLYTITTGNLYVNDEALVRELVHTAAKHSKDVGTLVTVVSAIGTACGVTIALGNTLLTTFALKKAKENKKPKQLSNKMASYHAFRSQVKEDLKRIIPGGQDAPISEINRFASMVWKAIANELKEQWANEFTELTTERINKWNEIFRTTINSTLEEDTDSMIAAEEHEERNEEPEEHEDTNEQLEDIPEENTEDISRDVDKKHKKKRPRTSVPPEYASFYELMLPYYTELDSIASRAEAKQLIEHVWQKLEDGHSNGWIVVHDKPGDKTKWVNLFIKYAKCVLENP</sequence>
<name>A0A6C0LTZ8_9ZZZZ</name>
<keyword evidence="2" id="KW-0472">Membrane</keyword>
<protein>
    <submittedName>
        <fullName evidence="3">Uncharacterized protein</fullName>
    </submittedName>
</protein>
<dbReference type="SUPFAM" id="SSF47095">
    <property type="entry name" value="HMG-box"/>
    <property type="match status" value="1"/>
</dbReference>
<proteinExistence type="predicted"/>
<feature type="region of interest" description="Disordered" evidence="1">
    <location>
        <begin position="167"/>
        <end position="213"/>
    </location>
</feature>
<evidence type="ECO:0000256" key="2">
    <source>
        <dbReference type="SAM" id="Phobius"/>
    </source>
</evidence>
<accession>A0A6C0LTZ8</accession>
<feature type="transmembrane region" description="Helical" evidence="2">
    <location>
        <begin position="41"/>
        <end position="65"/>
    </location>
</feature>
<reference evidence="3" key="1">
    <citation type="journal article" date="2020" name="Nature">
        <title>Giant virus diversity and host interactions through global metagenomics.</title>
        <authorList>
            <person name="Schulz F."/>
            <person name="Roux S."/>
            <person name="Paez-Espino D."/>
            <person name="Jungbluth S."/>
            <person name="Walsh D.A."/>
            <person name="Denef V.J."/>
            <person name="McMahon K.D."/>
            <person name="Konstantinidis K.T."/>
            <person name="Eloe-Fadrosh E.A."/>
            <person name="Kyrpides N.C."/>
            <person name="Woyke T."/>
        </authorList>
    </citation>
    <scope>NUCLEOTIDE SEQUENCE</scope>
    <source>
        <strain evidence="3">GVMAG-S-1016704-121</strain>
    </source>
</reference>